<evidence type="ECO:0000256" key="1">
    <source>
        <dbReference type="ARBA" id="ARBA00022946"/>
    </source>
</evidence>
<dbReference type="Gene3D" id="3.30.1360.120">
    <property type="entry name" value="Probable tRNA modification gtpase trme, domain 1"/>
    <property type="match status" value="1"/>
</dbReference>
<dbReference type="PIRSF" id="PIRSF006487">
    <property type="entry name" value="GcvT"/>
    <property type="match status" value="1"/>
</dbReference>
<gene>
    <name evidence="4" type="ORF">IFK94_10840</name>
</gene>
<dbReference type="GO" id="GO:0016226">
    <property type="term" value="P:iron-sulfur cluster assembly"/>
    <property type="evidence" value="ECO:0007669"/>
    <property type="project" value="TreeGrafter"/>
</dbReference>
<dbReference type="PANTHER" id="PTHR22602:SF0">
    <property type="entry name" value="TRANSFERASE CAF17, MITOCHONDRIAL-RELATED"/>
    <property type="match status" value="1"/>
</dbReference>
<dbReference type="InterPro" id="IPR029043">
    <property type="entry name" value="GcvT/YgfZ_C"/>
</dbReference>
<evidence type="ECO:0000259" key="3">
    <source>
        <dbReference type="Pfam" id="PF08669"/>
    </source>
</evidence>
<dbReference type="EMBL" id="JACXWD010000037">
    <property type="protein sequence ID" value="MBD3868609.1"/>
    <property type="molecule type" value="Genomic_DNA"/>
</dbReference>
<feature type="domain" description="GCVT N-terminal" evidence="2">
    <location>
        <begin position="3"/>
        <end position="126"/>
    </location>
</feature>
<dbReference type="InterPro" id="IPR013977">
    <property type="entry name" value="GcvT_C"/>
</dbReference>
<dbReference type="Pfam" id="PF01571">
    <property type="entry name" value="GCV_T"/>
    <property type="match status" value="1"/>
</dbReference>
<name>A0A8J7CES8_9BACT</name>
<dbReference type="PANTHER" id="PTHR22602">
    <property type="entry name" value="TRANSFERASE CAF17, MITOCHONDRIAL-RELATED"/>
    <property type="match status" value="1"/>
</dbReference>
<dbReference type="AlphaFoldDB" id="A0A8J7CES8"/>
<evidence type="ECO:0000313" key="5">
    <source>
        <dbReference type="Proteomes" id="UP000648239"/>
    </source>
</evidence>
<dbReference type="NCBIfam" id="TIGR03317">
    <property type="entry name" value="ygfZ_signature"/>
    <property type="match status" value="1"/>
</dbReference>
<proteinExistence type="predicted"/>
<dbReference type="InterPro" id="IPR045179">
    <property type="entry name" value="YgfZ/GcvT"/>
</dbReference>
<keyword evidence="1" id="KW-0809">Transit peptide</keyword>
<dbReference type="Pfam" id="PF08669">
    <property type="entry name" value="GCV_T_C"/>
    <property type="match status" value="1"/>
</dbReference>
<accession>A0A8J7CES8</accession>
<dbReference type="InterPro" id="IPR027266">
    <property type="entry name" value="TrmE/GcvT-like"/>
</dbReference>
<feature type="domain" description="Aminomethyltransferase C-terminal" evidence="3">
    <location>
        <begin position="245"/>
        <end position="319"/>
    </location>
</feature>
<organism evidence="4 5">
    <name type="scientific">Candidatus Polarisedimenticola svalbardensis</name>
    <dbReference type="NCBI Taxonomy" id="2886004"/>
    <lineage>
        <taxon>Bacteria</taxon>
        <taxon>Pseudomonadati</taxon>
        <taxon>Acidobacteriota</taxon>
        <taxon>Candidatus Polarisedimenticolia</taxon>
        <taxon>Candidatus Polarisedimenticolales</taxon>
        <taxon>Candidatus Polarisedimenticolaceae</taxon>
        <taxon>Candidatus Polarisedimenticola</taxon>
    </lineage>
</organism>
<protein>
    <submittedName>
        <fullName evidence="4">tRNA-modifying protein YgfZ</fullName>
    </submittedName>
</protein>
<reference evidence="4 5" key="1">
    <citation type="submission" date="2020-08" db="EMBL/GenBank/DDBJ databases">
        <title>Acidobacteriota in marine sediments use diverse sulfur dissimilation pathways.</title>
        <authorList>
            <person name="Wasmund K."/>
        </authorList>
    </citation>
    <scope>NUCLEOTIDE SEQUENCE [LARGE SCALE GENOMIC DNA]</scope>
    <source>
        <strain evidence="4">MAG AM4</strain>
    </source>
</reference>
<dbReference type="Proteomes" id="UP000648239">
    <property type="component" value="Unassembled WGS sequence"/>
</dbReference>
<sequence>MARGWEQNYRAARTTAGFYPVSGRALTALTGDDRNSFLHGMVVSEVNQAPENSWTLSACLTPKGKMLSDLALYHLPDGIWIETEQTLRETVETTLRRYALRAAIELEDLSGRWSILDITGPDAGAFAGELPEPGQVVQRMLGDRATFLARTDRPLQPTLRWLVPAALEAAASDSLLAGGATRLEPEPAAALRMEAGIPVFGTDVSADNLVLEVPAYRPGISFEKGCYIGQETVARLHARGEKIARNLRGVLTDPAPEPGSAVMAGGKQVGTITSTTWSPAAGRHLSLAIVHRSAMEHGAVVEILGTEGTIQGTVTELPIQDG</sequence>
<evidence type="ECO:0000259" key="2">
    <source>
        <dbReference type="Pfam" id="PF01571"/>
    </source>
</evidence>
<evidence type="ECO:0000313" key="4">
    <source>
        <dbReference type="EMBL" id="MBD3868609.1"/>
    </source>
</evidence>
<dbReference type="SUPFAM" id="SSF103025">
    <property type="entry name" value="Folate-binding domain"/>
    <property type="match status" value="1"/>
</dbReference>
<dbReference type="InterPro" id="IPR006222">
    <property type="entry name" value="GCVT_N"/>
</dbReference>
<comment type="caution">
    <text evidence="4">The sequence shown here is derived from an EMBL/GenBank/DDBJ whole genome shotgun (WGS) entry which is preliminary data.</text>
</comment>
<dbReference type="SUPFAM" id="SSF101790">
    <property type="entry name" value="Aminomethyltransferase beta-barrel domain"/>
    <property type="match status" value="1"/>
</dbReference>
<dbReference type="InterPro" id="IPR017703">
    <property type="entry name" value="YgfZ/GCV_T_CS"/>
</dbReference>